<sequence>MERAKKNSCGCFAFFKRRLRKQQDNSAIIEIKDINCDEEIKSDCKDINISIDHSSSTTQKLFSPSTYYKSTIIAPSCKTPQAHNLIPPFGNAVLSESRHVKNLHNQSLPTSSKINIKEISDSSLIIKEIFENPLSQPIMPSTQRNIRAKFFFQDFERSESMAPTPKNVQIVNARGVSCNNNSKDIIKPRNSSEGPILLVKPPEVVVRIQSPEMLPQPLPPEAMQNIYIEPEKHEDPNLKPVQASSFAYKSPIEPVLSPSLESLGRSALDKNLPILQISPIKSLVSIDDYSDIVAAMNFPDSNGSRYKFPDLFIRSIKKTKQLPLLKPITPRYAGKRINLPKMRRDNEILLENLRAN</sequence>
<proteinExistence type="predicted"/>
<organism evidence="1 2">
    <name type="scientific">Stentor coeruleus</name>
    <dbReference type="NCBI Taxonomy" id="5963"/>
    <lineage>
        <taxon>Eukaryota</taxon>
        <taxon>Sar</taxon>
        <taxon>Alveolata</taxon>
        <taxon>Ciliophora</taxon>
        <taxon>Postciliodesmatophora</taxon>
        <taxon>Heterotrichea</taxon>
        <taxon>Heterotrichida</taxon>
        <taxon>Stentoridae</taxon>
        <taxon>Stentor</taxon>
    </lineage>
</organism>
<reference evidence="1 2" key="1">
    <citation type="submission" date="2016-11" db="EMBL/GenBank/DDBJ databases">
        <title>The macronuclear genome of Stentor coeruleus: a giant cell with tiny introns.</title>
        <authorList>
            <person name="Slabodnick M."/>
            <person name="Ruby J.G."/>
            <person name="Reiff S.B."/>
            <person name="Swart E.C."/>
            <person name="Gosai S."/>
            <person name="Prabakaran S."/>
            <person name="Witkowska E."/>
            <person name="Larue G.E."/>
            <person name="Fisher S."/>
            <person name="Freeman R.M."/>
            <person name="Gunawardena J."/>
            <person name="Chu W."/>
            <person name="Stover N.A."/>
            <person name="Gregory B.D."/>
            <person name="Nowacki M."/>
            <person name="Derisi J."/>
            <person name="Roy S.W."/>
            <person name="Marshall W.F."/>
            <person name="Sood P."/>
        </authorList>
    </citation>
    <scope>NUCLEOTIDE SEQUENCE [LARGE SCALE GENOMIC DNA]</scope>
    <source>
        <strain evidence="1">WM001</strain>
    </source>
</reference>
<accession>A0A1R2BJR4</accession>
<comment type="caution">
    <text evidence="1">The sequence shown here is derived from an EMBL/GenBank/DDBJ whole genome shotgun (WGS) entry which is preliminary data.</text>
</comment>
<keyword evidence="2" id="KW-1185">Reference proteome</keyword>
<name>A0A1R2BJR4_9CILI</name>
<dbReference type="EMBL" id="MPUH01000598">
    <property type="protein sequence ID" value="OMJ77004.1"/>
    <property type="molecule type" value="Genomic_DNA"/>
</dbReference>
<evidence type="ECO:0000313" key="2">
    <source>
        <dbReference type="Proteomes" id="UP000187209"/>
    </source>
</evidence>
<gene>
    <name evidence="1" type="ORF">SteCoe_23482</name>
</gene>
<dbReference type="AlphaFoldDB" id="A0A1R2BJR4"/>
<dbReference type="Proteomes" id="UP000187209">
    <property type="component" value="Unassembled WGS sequence"/>
</dbReference>
<protein>
    <submittedName>
        <fullName evidence="1">Uncharacterized protein</fullName>
    </submittedName>
</protein>
<evidence type="ECO:0000313" key="1">
    <source>
        <dbReference type="EMBL" id="OMJ77004.1"/>
    </source>
</evidence>